<dbReference type="RefSeq" id="WP_126467202.1">
    <property type="nucleotide sequence ID" value="NZ_CP034543.1"/>
</dbReference>
<dbReference type="Pfam" id="PF05065">
    <property type="entry name" value="Phage_capsid"/>
    <property type="match status" value="1"/>
</dbReference>
<reference evidence="4" key="1">
    <citation type="submission" date="2018-12" db="EMBL/GenBank/DDBJ databases">
        <title>Genome sequencing of Streptococcus sp. KCOM 2412 (= ChDC F135).</title>
        <authorList>
            <person name="Kook J.-K."/>
            <person name="Park S.-N."/>
            <person name="Lim Y.K."/>
        </authorList>
    </citation>
    <scope>NUCLEOTIDE SEQUENCE [LARGE SCALE GENOMIC DNA]</scope>
    <source>
        <strain evidence="4">KCOM 2412</strain>
    </source>
</reference>
<keyword evidence="4" id="KW-1185">Reference proteome</keyword>
<name>A0A3Q9F3P1_9STRE</name>
<dbReference type="Gene3D" id="3.30.2400.10">
    <property type="entry name" value="Major capsid protein gp5"/>
    <property type="match status" value="1"/>
</dbReference>
<sequence length="393" mass="44115">MSKILQLREKRAQVWEKAKNFLDTCRDDKGLVSAEDTARYEEMEDEVVRLGKEIERLERQEALDKELASPVSQAIVANPTVGGGNPKGGRSSKAYNTAFWNNIRKKNFYDIENTLSIGDDSRGGYLVPDEYEKRLIQALQEENFMRSLATVIQTSSGERKIPVVSGNGEATWMDENSKFKESEDTFSQVTLGSHKVGTAIKISDELLYDSVFDLESYMANEFARRIGVKEEEAFLIGDGTGKPTGIFQTVTEGATSGGATITFDDVMDLYHSLKSLYRKNAVWILNDSTVKALRKLKDNNGNYIWQPSVQAGVPDMILNRPYFTSSFVPTIDTGKKILAFGDFSYYWIADRQGRSFKRLNELYAESGQVGFLASQRVDGKLILNEAVKVLTMK</sequence>
<accession>A0A3Q9F3P1</accession>
<proteinExistence type="predicted"/>
<dbReference type="Proteomes" id="UP000272924">
    <property type="component" value="Chromosome"/>
</dbReference>
<dbReference type="NCBIfam" id="TIGR01554">
    <property type="entry name" value="major_cap_HK97"/>
    <property type="match status" value="1"/>
</dbReference>
<evidence type="ECO:0000313" key="4">
    <source>
        <dbReference type="Proteomes" id="UP000272924"/>
    </source>
</evidence>
<evidence type="ECO:0000256" key="1">
    <source>
        <dbReference type="ARBA" id="ARBA00004328"/>
    </source>
</evidence>
<dbReference type="InterPro" id="IPR024455">
    <property type="entry name" value="Phage_capsid"/>
</dbReference>
<evidence type="ECO:0000259" key="2">
    <source>
        <dbReference type="Pfam" id="PF05065"/>
    </source>
</evidence>
<feature type="domain" description="Phage capsid-like C-terminal" evidence="2">
    <location>
        <begin position="123"/>
        <end position="391"/>
    </location>
</feature>
<organism evidence="3 4">
    <name type="scientific">Streptococcus periodonticum</name>
    <dbReference type="NCBI Taxonomy" id="2490633"/>
    <lineage>
        <taxon>Bacteria</taxon>
        <taxon>Bacillati</taxon>
        <taxon>Bacillota</taxon>
        <taxon>Bacilli</taxon>
        <taxon>Lactobacillales</taxon>
        <taxon>Streptococcaceae</taxon>
        <taxon>Streptococcus</taxon>
    </lineage>
</organism>
<dbReference type="AlphaFoldDB" id="A0A3Q9F3P1"/>
<dbReference type="InterPro" id="IPR054612">
    <property type="entry name" value="Phage_capsid-like_C"/>
</dbReference>
<gene>
    <name evidence="3" type="ORF">EHW89_05665</name>
</gene>
<dbReference type="EMBL" id="CP034543">
    <property type="protein sequence ID" value="AZQ41971.1"/>
    <property type="molecule type" value="Genomic_DNA"/>
</dbReference>
<comment type="subcellular location">
    <subcellularLocation>
        <location evidence="1">Virion</location>
    </subcellularLocation>
</comment>
<dbReference type="Gene3D" id="3.30.2320.10">
    <property type="entry name" value="hypothetical protein PF0899 domain"/>
    <property type="match status" value="1"/>
</dbReference>
<protein>
    <submittedName>
        <fullName evidence="3">Phage major capsid protein</fullName>
    </submittedName>
</protein>
<dbReference type="KEGG" id="spei:EHW89_05665"/>
<evidence type="ECO:0000313" key="3">
    <source>
        <dbReference type="EMBL" id="AZQ41971.1"/>
    </source>
</evidence>
<dbReference type="SUPFAM" id="SSF56563">
    <property type="entry name" value="Major capsid protein gp5"/>
    <property type="match status" value="1"/>
</dbReference>